<evidence type="ECO:0000256" key="3">
    <source>
        <dbReference type="ARBA" id="ARBA00022679"/>
    </source>
</evidence>
<evidence type="ECO:0000256" key="7">
    <source>
        <dbReference type="ARBA" id="ARBA00047899"/>
    </source>
</evidence>
<evidence type="ECO:0000256" key="6">
    <source>
        <dbReference type="ARBA" id="ARBA00022840"/>
    </source>
</evidence>
<sequence>DDRPISINVLIDSLMLLYQECLSLSSNNSSMTTIQNSNSKIEPVVTELRRLRVSEDDFKVIGHISRGHFGEVKLVKEEITNNIYAMKVMNKSELLTQKYNVSLEEEREIMSKSSSEWITQLYHSFYNSKNVYLIMEFHPGGDLLSLLSRFNDIFPEKMAQFYLAEMVMAVRSLHLIGYIHGDLKPENVLLDKTGHIKLA</sequence>
<evidence type="ECO:0000256" key="1">
    <source>
        <dbReference type="ARBA" id="ARBA00022527"/>
    </source>
</evidence>
<dbReference type="Proteomes" id="UP000015101">
    <property type="component" value="Unassembled WGS sequence"/>
</dbReference>
<dbReference type="Gene3D" id="1.10.510.10">
    <property type="entry name" value="Transferase(Phosphotransferase) domain 1"/>
    <property type="match status" value="1"/>
</dbReference>
<dbReference type="SMART" id="SM00220">
    <property type="entry name" value="S_TKc"/>
    <property type="match status" value="1"/>
</dbReference>
<dbReference type="AlphaFoldDB" id="T1EJC4"/>
<evidence type="ECO:0000313" key="10">
    <source>
        <dbReference type="EMBL" id="ESO03649.1"/>
    </source>
</evidence>
<dbReference type="EMBL" id="KB096590">
    <property type="protein sequence ID" value="ESO03649.1"/>
    <property type="molecule type" value="Genomic_DNA"/>
</dbReference>
<feature type="domain" description="Protein kinase" evidence="9">
    <location>
        <begin position="58"/>
        <end position="199"/>
    </location>
</feature>
<evidence type="ECO:0000256" key="5">
    <source>
        <dbReference type="ARBA" id="ARBA00022777"/>
    </source>
</evidence>
<dbReference type="PROSITE" id="PS00108">
    <property type="entry name" value="PROTEIN_KINASE_ST"/>
    <property type="match status" value="1"/>
</dbReference>
<dbReference type="STRING" id="6412.T1EJC4"/>
<evidence type="ECO:0000313" key="11">
    <source>
        <dbReference type="EnsemblMetazoa" id="HelroP143813"/>
    </source>
</evidence>
<dbReference type="InterPro" id="IPR011009">
    <property type="entry name" value="Kinase-like_dom_sf"/>
</dbReference>
<evidence type="ECO:0000256" key="8">
    <source>
        <dbReference type="ARBA" id="ARBA00048679"/>
    </source>
</evidence>
<keyword evidence="12" id="KW-1185">Reference proteome</keyword>
<dbReference type="FunFam" id="3.30.200.20:FF:000042">
    <property type="entry name" value="Aurora kinase A"/>
    <property type="match status" value="1"/>
</dbReference>
<protein>
    <recommendedName>
        <fullName evidence="9">Protein kinase domain-containing protein</fullName>
    </recommendedName>
</protein>
<comment type="catalytic activity">
    <reaction evidence="8">
        <text>L-seryl-[protein] + ATP = O-phospho-L-seryl-[protein] + ADP + H(+)</text>
        <dbReference type="Rhea" id="RHEA:17989"/>
        <dbReference type="Rhea" id="RHEA-COMP:9863"/>
        <dbReference type="Rhea" id="RHEA-COMP:11604"/>
        <dbReference type="ChEBI" id="CHEBI:15378"/>
        <dbReference type="ChEBI" id="CHEBI:29999"/>
        <dbReference type="ChEBI" id="CHEBI:30616"/>
        <dbReference type="ChEBI" id="CHEBI:83421"/>
        <dbReference type="ChEBI" id="CHEBI:456216"/>
        <dbReference type="EC" id="2.7.11.1"/>
    </reaction>
</comment>
<name>T1EJC4_HELRO</name>
<keyword evidence="2" id="KW-0597">Phosphoprotein</keyword>
<dbReference type="Gene3D" id="3.30.200.20">
    <property type="entry name" value="Phosphorylase Kinase, domain 1"/>
    <property type="match status" value="1"/>
</dbReference>
<keyword evidence="5" id="KW-0418">Kinase</keyword>
<dbReference type="GO" id="GO:0004674">
    <property type="term" value="F:protein serine/threonine kinase activity"/>
    <property type="evidence" value="ECO:0007669"/>
    <property type="project" value="UniProtKB-KW"/>
</dbReference>
<evidence type="ECO:0000256" key="2">
    <source>
        <dbReference type="ARBA" id="ARBA00022553"/>
    </source>
</evidence>
<dbReference type="CTD" id="20196674"/>
<dbReference type="Pfam" id="PF00069">
    <property type="entry name" value="Pkinase"/>
    <property type="match status" value="1"/>
</dbReference>
<evidence type="ECO:0000259" key="9">
    <source>
        <dbReference type="PROSITE" id="PS50011"/>
    </source>
</evidence>
<accession>T1EJC4</accession>
<evidence type="ECO:0000313" key="12">
    <source>
        <dbReference type="Proteomes" id="UP000015101"/>
    </source>
</evidence>
<dbReference type="OrthoDB" id="2156623at2759"/>
<dbReference type="GO" id="GO:0005524">
    <property type="term" value="F:ATP binding"/>
    <property type="evidence" value="ECO:0007669"/>
    <property type="project" value="UniProtKB-KW"/>
</dbReference>
<dbReference type="InterPro" id="IPR000719">
    <property type="entry name" value="Prot_kinase_dom"/>
</dbReference>
<gene>
    <name evidence="11" type="primary">20196674</name>
    <name evidence="10" type="ORF">HELRODRAFT_143813</name>
</gene>
<dbReference type="PROSITE" id="PS50011">
    <property type="entry name" value="PROTEIN_KINASE_DOM"/>
    <property type="match status" value="1"/>
</dbReference>
<dbReference type="InterPro" id="IPR050839">
    <property type="entry name" value="Rho-assoc_Ser/Thr_Kinase"/>
</dbReference>
<reference evidence="12" key="1">
    <citation type="submission" date="2012-12" db="EMBL/GenBank/DDBJ databases">
        <authorList>
            <person name="Hellsten U."/>
            <person name="Grimwood J."/>
            <person name="Chapman J.A."/>
            <person name="Shapiro H."/>
            <person name="Aerts A."/>
            <person name="Otillar R.P."/>
            <person name="Terry A.Y."/>
            <person name="Boore J.L."/>
            <person name="Simakov O."/>
            <person name="Marletaz F."/>
            <person name="Cho S.-J."/>
            <person name="Edsinger-Gonzales E."/>
            <person name="Havlak P."/>
            <person name="Kuo D.-H."/>
            <person name="Larsson T."/>
            <person name="Lv J."/>
            <person name="Arendt D."/>
            <person name="Savage R."/>
            <person name="Osoegawa K."/>
            <person name="de Jong P."/>
            <person name="Lindberg D.R."/>
            <person name="Seaver E.C."/>
            <person name="Weisblat D.A."/>
            <person name="Putnam N.H."/>
            <person name="Grigoriev I.V."/>
            <person name="Rokhsar D.S."/>
        </authorList>
    </citation>
    <scope>NUCLEOTIDE SEQUENCE</scope>
</reference>
<dbReference type="OMA" id="ILHKAHM"/>
<keyword evidence="1" id="KW-0723">Serine/threonine-protein kinase</keyword>
<dbReference type="PANTHER" id="PTHR22988:SF71">
    <property type="entry name" value="CITRON RHO-INTERACTING KINASE"/>
    <property type="match status" value="1"/>
</dbReference>
<dbReference type="HOGENOM" id="CLU_000288_63_32_1"/>
<dbReference type="PANTHER" id="PTHR22988">
    <property type="entry name" value="MYOTONIC DYSTROPHY S/T KINASE-RELATED"/>
    <property type="match status" value="1"/>
</dbReference>
<dbReference type="KEGG" id="hro:HELRODRAFT_143813"/>
<keyword evidence="6" id="KW-0067">ATP-binding</keyword>
<dbReference type="InParanoid" id="T1EJC4"/>
<reference evidence="10 12" key="2">
    <citation type="journal article" date="2013" name="Nature">
        <title>Insights into bilaterian evolution from three spiralian genomes.</title>
        <authorList>
            <person name="Simakov O."/>
            <person name="Marletaz F."/>
            <person name="Cho S.J."/>
            <person name="Edsinger-Gonzales E."/>
            <person name="Havlak P."/>
            <person name="Hellsten U."/>
            <person name="Kuo D.H."/>
            <person name="Larsson T."/>
            <person name="Lv J."/>
            <person name="Arendt D."/>
            <person name="Savage R."/>
            <person name="Osoegawa K."/>
            <person name="de Jong P."/>
            <person name="Grimwood J."/>
            <person name="Chapman J.A."/>
            <person name="Shapiro H."/>
            <person name="Aerts A."/>
            <person name="Otillar R.P."/>
            <person name="Terry A.Y."/>
            <person name="Boore J.L."/>
            <person name="Grigoriev I.V."/>
            <person name="Lindberg D.R."/>
            <person name="Seaver E.C."/>
            <person name="Weisblat D.A."/>
            <person name="Putnam N.H."/>
            <person name="Rokhsar D.S."/>
        </authorList>
    </citation>
    <scope>NUCLEOTIDE SEQUENCE</scope>
</reference>
<dbReference type="InterPro" id="IPR008271">
    <property type="entry name" value="Ser/Thr_kinase_AS"/>
</dbReference>
<proteinExistence type="predicted"/>
<dbReference type="EnsemblMetazoa" id="HelroT143813">
    <property type="protein sequence ID" value="HelroP143813"/>
    <property type="gene ID" value="HelroG143813"/>
</dbReference>
<keyword evidence="4" id="KW-0547">Nucleotide-binding</keyword>
<keyword evidence="3" id="KW-0808">Transferase</keyword>
<reference evidence="11" key="3">
    <citation type="submission" date="2015-06" db="UniProtKB">
        <authorList>
            <consortium name="EnsemblMetazoa"/>
        </authorList>
    </citation>
    <scope>IDENTIFICATION</scope>
</reference>
<dbReference type="EMBL" id="AMQM01004518">
    <property type="status" value="NOT_ANNOTATED_CDS"/>
    <property type="molecule type" value="Genomic_DNA"/>
</dbReference>
<dbReference type="GeneID" id="20196674"/>
<dbReference type="eggNOG" id="KOG0612">
    <property type="taxonomic scope" value="Eukaryota"/>
</dbReference>
<dbReference type="SUPFAM" id="SSF56112">
    <property type="entry name" value="Protein kinase-like (PK-like)"/>
    <property type="match status" value="1"/>
</dbReference>
<organism evidence="11 12">
    <name type="scientific">Helobdella robusta</name>
    <name type="common">Californian leech</name>
    <dbReference type="NCBI Taxonomy" id="6412"/>
    <lineage>
        <taxon>Eukaryota</taxon>
        <taxon>Metazoa</taxon>
        <taxon>Spiralia</taxon>
        <taxon>Lophotrochozoa</taxon>
        <taxon>Annelida</taxon>
        <taxon>Clitellata</taxon>
        <taxon>Hirudinea</taxon>
        <taxon>Rhynchobdellida</taxon>
        <taxon>Glossiphoniidae</taxon>
        <taxon>Helobdella</taxon>
    </lineage>
</organism>
<comment type="catalytic activity">
    <reaction evidence="7">
        <text>L-threonyl-[protein] + ATP = O-phospho-L-threonyl-[protein] + ADP + H(+)</text>
        <dbReference type="Rhea" id="RHEA:46608"/>
        <dbReference type="Rhea" id="RHEA-COMP:11060"/>
        <dbReference type="Rhea" id="RHEA-COMP:11605"/>
        <dbReference type="ChEBI" id="CHEBI:15378"/>
        <dbReference type="ChEBI" id="CHEBI:30013"/>
        <dbReference type="ChEBI" id="CHEBI:30616"/>
        <dbReference type="ChEBI" id="CHEBI:61977"/>
        <dbReference type="ChEBI" id="CHEBI:456216"/>
        <dbReference type="EC" id="2.7.11.1"/>
    </reaction>
</comment>
<dbReference type="RefSeq" id="XP_009018206.1">
    <property type="nucleotide sequence ID" value="XM_009019958.1"/>
</dbReference>
<evidence type="ECO:0000256" key="4">
    <source>
        <dbReference type="ARBA" id="ARBA00022741"/>
    </source>
</evidence>